<dbReference type="Proteomes" id="UP001220022">
    <property type="component" value="Unassembled WGS sequence"/>
</dbReference>
<gene>
    <name evidence="1" type="ORF">P2L57_22395</name>
</gene>
<dbReference type="RefSeq" id="WP_275817319.1">
    <property type="nucleotide sequence ID" value="NZ_BAAANM010000007.1"/>
</dbReference>
<organism evidence="1 2">
    <name type="scientific">Streptantibioticus ferralitis</name>
    <dbReference type="NCBI Taxonomy" id="236510"/>
    <lineage>
        <taxon>Bacteria</taxon>
        <taxon>Bacillati</taxon>
        <taxon>Actinomycetota</taxon>
        <taxon>Actinomycetes</taxon>
        <taxon>Kitasatosporales</taxon>
        <taxon>Streptomycetaceae</taxon>
        <taxon>Streptantibioticus</taxon>
    </lineage>
</organism>
<sequence>MARRYWVDWSDHAYPAIRPEREASGYADLVTLTEAKREIYNRADSIIDHWTTIKQRIRALRADDIKSESEGER</sequence>
<accession>A0ABT5Z3F8</accession>
<reference evidence="1 2" key="1">
    <citation type="submission" date="2023-03" db="EMBL/GenBank/DDBJ databases">
        <title>Draft genome sequence of type strain Streptomyces ferralitis JCM 14344.</title>
        <authorList>
            <person name="Klaysubun C."/>
            <person name="Duangmal K."/>
        </authorList>
    </citation>
    <scope>NUCLEOTIDE SEQUENCE [LARGE SCALE GENOMIC DNA]</scope>
    <source>
        <strain evidence="1 2">JCM 14344</strain>
    </source>
</reference>
<name>A0ABT5Z3F8_9ACTN</name>
<evidence type="ECO:0000313" key="1">
    <source>
        <dbReference type="EMBL" id="MDF2258368.1"/>
    </source>
</evidence>
<evidence type="ECO:0000313" key="2">
    <source>
        <dbReference type="Proteomes" id="UP001220022"/>
    </source>
</evidence>
<proteinExistence type="predicted"/>
<comment type="caution">
    <text evidence="1">The sequence shown here is derived from an EMBL/GenBank/DDBJ whole genome shotgun (WGS) entry which is preliminary data.</text>
</comment>
<keyword evidence="2" id="KW-1185">Reference proteome</keyword>
<protein>
    <submittedName>
        <fullName evidence="1">Uncharacterized protein</fullName>
    </submittedName>
</protein>
<dbReference type="EMBL" id="JARHTQ010000015">
    <property type="protein sequence ID" value="MDF2258368.1"/>
    <property type="molecule type" value="Genomic_DNA"/>
</dbReference>